<accession>A0A8W8KEH3</accession>
<protein>
    <submittedName>
        <fullName evidence="2">Uncharacterized protein</fullName>
    </submittedName>
</protein>
<sequence length="144" mass="16268">MEKSSVVSSLDTDQLNRSISPVLHAQRSRSLSPKPMSRQTHQGACESNFKHYSIESSQKTTALLLAGGLVTFDDQLSVFLDDEDGRNKPSNWDRASRETETSSETKLHMLLVESRKMADNLSNQKSAPDELMRYDTVLSLYIRF</sequence>
<name>A0A8W8KEH3_MAGGI</name>
<feature type="compositionally biased region" description="Polar residues" evidence="1">
    <location>
        <begin position="1"/>
        <end position="19"/>
    </location>
</feature>
<feature type="compositionally biased region" description="Basic and acidic residues" evidence="1">
    <location>
        <begin position="94"/>
        <end position="103"/>
    </location>
</feature>
<reference evidence="2" key="1">
    <citation type="submission" date="2022-08" db="UniProtKB">
        <authorList>
            <consortium name="EnsemblMetazoa"/>
        </authorList>
    </citation>
    <scope>IDENTIFICATION</scope>
    <source>
        <strain evidence="2">05x7-T-G4-1.051#20</strain>
    </source>
</reference>
<organism evidence="2 3">
    <name type="scientific">Magallana gigas</name>
    <name type="common">Pacific oyster</name>
    <name type="synonym">Crassostrea gigas</name>
    <dbReference type="NCBI Taxonomy" id="29159"/>
    <lineage>
        <taxon>Eukaryota</taxon>
        <taxon>Metazoa</taxon>
        <taxon>Spiralia</taxon>
        <taxon>Lophotrochozoa</taxon>
        <taxon>Mollusca</taxon>
        <taxon>Bivalvia</taxon>
        <taxon>Autobranchia</taxon>
        <taxon>Pteriomorphia</taxon>
        <taxon>Ostreida</taxon>
        <taxon>Ostreoidea</taxon>
        <taxon>Ostreidae</taxon>
        <taxon>Magallana</taxon>
    </lineage>
</organism>
<feature type="region of interest" description="Disordered" evidence="1">
    <location>
        <begin position="83"/>
        <end position="103"/>
    </location>
</feature>
<evidence type="ECO:0000256" key="1">
    <source>
        <dbReference type="SAM" id="MobiDB-lite"/>
    </source>
</evidence>
<evidence type="ECO:0000313" key="3">
    <source>
        <dbReference type="Proteomes" id="UP000005408"/>
    </source>
</evidence>
<dbReference type="Proteomes" id="UP000005408">
    <property type="component" value="Unassembled WGS sequence"/>
</dbReference>
<feature type="region of interest" description="Disordered" evidence="1">
    <location>
        <begin position="1"/>
        <end position="43"/>
    </location>
</feature>
<proteinExistence type="predicted"/>
<keyword evidence="3" id="KW-1185">Reference proteome</keyword>
<dbReference type="EnsemblMetazoa" id="G22834.1">
    <property type="protein sequence ID" value="G22834.1:cds"/>
    <property type="gene ID" value="G22834"/>
</dbReference>
<evidence type="ECO:0000313" key="2">
    <source>
        <dbReference type="EnsemblMetazoa" id="G22834.1:cds"/>
    </source>
</evidence>
<dbReference type="AlphaFoldDB" id="A0A8W8KEH3"/>